<protein>
    <recommendedName>
        <fullName evidence="1">Protein kinase domain-containing protein</fullName>
    </recommendedName>
</protein>
<dbReference type="InterPro" id="IPR006597">
    <property type="entry name" value="Sel1-like"/>
</dbReference>
<evidence type="ECO:0000313" key="3">
    <source>
        <dbReference type="Proteomes" id="UP001054820"/>
    </source>
</evidence>
<name>A0ABM7MAG4_9GAMM</name>
<proteinExistence type="predicted"/>
<reference evidence="2" key="1">
    <citation type="journal article" date="2022" name="Arch. Microbiol.">
        <title>Thiomicrorhabdus immobilis sp. nov., a mesophilic sulfur-oxidizing bacterium isolated from sediment of a brackish lake in northern Japan.</title>
        <authorList>
            <person name="Kojima H."/>
            <person name="Mochizuki J."/>
            <person name="Kanda M."/>
            <person name="Watanabe T."/>
            <person name="Fukui M."/>
        </authorList>
    </citation>
    <scope>NUCLEOTIDE SEQUENCE</scope>
    <source>
        <strain evidence="2">Am19</strain>
    </source>
</reference>
<keyword evidence="3" id="KW-1185">Reference proteome</keyword>
<evidence type="ECO:0000313" key="2">
    <source>
        <dbReference type="EMBL" id="BCN92323.1"/>
    </source>
</evidence>
<dbReference type="InterPro" id="IPR000719">
    <property type="entry name" value="Prot_kinase_dom"/>
</dbReference>
<dbReference type="Pfam" id="PF00069">
    <property type="entry name" value="Pkinase"/>
    <property type="match status" value="1"/>
</dbReference>
<dbReference type="InterPro" id="IPR052748">
    <property type="entry name" value="ISR_Activator"/>
</dbReference>
<dbReference type="PANTHER" id="PTHR45011">
    <property type="entry name" value="DAP3-BINDING CELL DEATH ENHANCER 1"/>
    <property type="match status" value="1"/>
</dbReference>
<dbReference type="Pfam" id="PF08238">
    <property type="entry name" value="Sel1"/>
    <property type="match status" value="3"/>
</dbReference>
<dbReference type="SMART" id="SM00671">
    <property type="entry name" value="SEL1"/>
    <property type="match status" value="3"/>
</dbReference>
<organism evidence="2 3">
    <name type="scientific">Thiomicrorhabdus immobilis</name>
    <dbReference type="NCBI Taxonomy" id="2791037"/>
    <lineage>
        <taxon>Bacteria</taxon>
        <taxon>Pseudomonadati</taxon>
        <taxon>Pseudomonadota</taxon>
        <taxon>Gammaproteobacteria</taxon>
        <taxon>Thiotrichales</taxon>
        <taxon>Piscirickettsiaceae</taxon>
        <taxon>Thiomicrorhabdus</taxon>
    </lineage>
</organism>
<dbReference type="InterPro" id="IPR008266">
    <property type="entry name" value="Tyr_kinase_AS"/>
</dbReference>
<dbReference type="RefSeq" id="WP_237262025.1">
    <property type="nucleotide sequence ID" value="NZ_AP024202.1"/>
</dbReference>
<dbReference type="SMART" id="SM00220">
    <property type="entry name" value="S_TKc"/>
    <property type="match status" value="1"/>
</dbReference>
<sequence length="455" mass="52580">MSDEVLPVLEQQPDLSKVKLLLEGDIASIYKVKQTTEAGVVRKQIVRVIDDISHYQAVKREKDLLHYLNQFPEFMHFNEIRKVGFRYLQFFDFVGKRTLSQTIKKKGPLPVKTAKQLLGDLLAILERVHHVGFVHGDIRPDNIIMGDKQAYLIDWSHSIPSLSSYDSETMCGDKRYFAPERLNGQVEEASDIYSLGCTLYFALTGKHIYRLDKVNDEAKQLWAHAHHTVHKMNKLPIFWRYLIFWMTQKDPEKRPGLAELNAWLEDFTVPDWVRQMSVRVDKSYPEDPMTVLADEHYMYPIFKKALESEQSGDLDTAFNLYENCAFRDYSRAENNLGRMYEQGKPVRESYAMAANMYQQAFEKGNPYAAYNLARLFEQGLGMPTNLEHAFKLYRYAAMRGNLEAQNALAMMYLEGRGTAKNVTQARSWFGLAAQYGHAAAKKNIRTLLKESKTII</sequence>
<feature type="domain" description="Protein kinase" evidence="1">
    <location>
        <begin position="15"/>
        <end position="264"/>
    </location>
</feature>
<dbReference type="PROSITE" id="PS50011">
    <property type="entry name" value="PROTEIN_KINASE_DOM"/>
    <property type="match status" value="1"/>
</dbReference>
<dbReference type="PANTHER" id="PTHR45011:SF1">
    <property type="entry name" value="DAP3-BINDING CELL DEATH ENHANCER 1"/>
    <property type="match status" value="1"/>
</dbReference>
<dbReference type="Gene3D" id="1.25.40.10">
    <property type="entry name" value="Tetratricopeptide repeat domain"/>
    <property type="match status" value="1"/>
</dbReference>
<dbReference type="PROSITE" id="PS00109">
    <property type="entry name" value="PROTEIN_KINASE_TYR"/>
    <property type="match status" value="1"/>
</dbReference>
<dbReference type="Proteomes" id="UP001054820">
    <property type="component" value="Chromosome"/>
</dbReference>
<gene>
    <name evidence="2" type="ORF">THMIRHAM_01080</name>
</gene>
<accession>A0ABM7MAG4</accession>
<dbReference type="SUPFAM" id="SSF56112">
    <property type="entry name" value="Protein kinase-like (PK-like)"/>
    <property type="match status" value="1"/>
</dbReference>
<evidence type="ECO:0000259" key="1">
    <source>
        <dbReference type="PROSITE" id="PS50011"/>
    </source>
</evidence>
<dbReference type="SUPFAM" id="SSF81901">
    <property type="entry name" value="HCP-like"/>
    <property type="match status" value="1"/>
</dbReference>
<dbReference type="Gene3D" id="1.10.510.10">
    <property type="entry name" value="Transferase(Phosphotransferase) domain 1"/>
    <property type="match status" value="1"/>
</dbReference>
<dbReference type="InterPro" id="IPR011009">
    <property type="entry name" value="Kinase-like_dom_sf"/>
</dbReference>
<dbReference type="EMBL" id="AP024202">
    <property type="protein sequence ID" value="BCN92323.1"/>
    <property type="molecule type" value="Genomic_DNA"/>
</dbReference>
<dbReference type="InterPro" id="IPR011990">
    <property type="entry name" value="TPR-like_helical_dom_sf"/>
</dbReference>